<comment type="caution">
    <text evidence="11">The sequence shown here is derived from an EMBL/GenBank/DDBJ whole genome shotgun (WGS) entry which is preliminary data.</text>
</comment>
<dbReference type="Gene3D" id="3.30.450.40">
    <property type="match status" value="1"/>
</dbReference>
<evidence type="ECO:0000256" key="8">
    <source>
        <dbReference type="PROSITE-ProRule" id="PRU00169"/>
    </source>
</evidence>
<dbReference type="SUPFAM" id="SSF52172">
    <property type="entry name" value="CheY-like"/>
    <property type="match status" value="1"/>
</dbReference>
<protein>
    <recommendedName>
        <fullName evidence="3">histidine kinase</fullName>
        <ecNumber evidence="3">2.7.13.3</ecNumber>
    </recommendedName>
</protein>
<dbReference type="Pfam" id="PF07228">
    <property type="entry name" value="SpoIIE"/>
    <property type="match status" value="1"/>
</dbReference>
<dbReference type="Proteomes" id="UP000254869">
    <property type="component" value="Unassembled WGS sequence"/>
</dbReference>
<dbReference type="Gene3D" id="3.30.565.10">
    <property type="entry name" value="Histidine kinase-like ATPase, C-terminal domain"/>
    <property type="match status" value="2"/>
</dbReference>
<comment type="catalytic activity">
    <reaction evidence="1">
        <text>ATP + protein L-histidine = ADP + protein N-phospho-L-histidine.</text>
        <dbReference type="EC" id="2.7.13.3"/>
    </reaction>
</comment>
<dbReference type="Gene3D" id="3.30.450.20">
    <property type="entry name" value="PAS domain"/>
    <property type="match status" value="1"/>
</dbReference>
<dbReference type="PROSITE" id="PS50110">
    <property type="entry name" value="RESPONSE_REGULATORY"/>
    <property type="match status" value="1"/>
</dbReference>
<organism evidence="11 12">
    <name type="scientific">Nocardia pseudobrasiliensis</name>
    <dbReference type="NCBI Taxonomy" id="45979"/>
    <lineage>
        <taxon>Bacteria</taxon>
        <taxon>Bacillati</taxon>
        <taxon>Actinomycetota</taxon>
        <taxon>Actinomycetes</taxon>
        <taxon>Mycobacteriales</taxon>
        <taxon>Nocardiaceae</taxon>
        <taxon>Nocardia</taxon>
    </lineage>
</organism>
<evidence type="ECO:0000256" key="5">
    <source>
        <dbReference type="ARBA" id="ARBA00022679"/>
    </source>
</evidence>
<keyword evidence="7" id="KW-0902">Two-component regulatory system</keyword>
<dbReference type="InterPro" id="IPR013656">
    <property type="entry name" value="PAS_4"/>
</dbReference>
<keyword evidence="6 11" id="KW-0418">Kinase</keyword>
<dbReference type="InterPro" id="IPR036097">
    <property type="entry name" value="HisK_dim/P_sf"/>
</dbReference>
<proteinExistence type="predicted"/>
<feature type="domain" description="Histidine kinase" evidence="9">
    <location>
        <begin position="355"/>
        <end position="568"/>
    </location>
</feature>
<dbReference type="SUPFAM" id="SSF81606">
    <property type="entry name" value="PP2C-like"/>
    <property type="match status" value="1"/>
</dbReference>
<feature type="modified residue" description="4-aspartylphosphate" evidence="8">
    <location>
        <position position="656"/>
    </location>
</feature>
<name>A0A370I708_9NOCA</name>
<dbReference type="Pfam" id="PF00072">
    <property type="entry name" value="Response_reg"/>
    <property type="match status" value="1"/>
</dbReference>
<dbReference type="InterPro" id="IPR005467">
    <property type="entry name" value="His_kinase_dom"/>
</dbReference>
<keyword evidence="4 8" id="KW-0597">Phosphoprotein</keyword>
<dbReference type="InterPro" id="IPR004358">
    <property type="entry name" value="Sig_transdc_His_kin-like_C"/>
</dbReference>
<evidence type="ECO:0000313" key="12">
    <source>
        <dbReference type="Proteomes" id="UP000254869"/>
    </source>
</evidence>
<dbReference type="PANTHER" id="PTHR43547:SF2">
    <property type="entry name" value="HYBRID SIGNAL TRANSDUCTION HISTIDINE KINASE C"/>
    <property type="match status" value="1"/>
</dbReference>
<dbReference type="GO" id="GO:0000155">
    <property type="term" value="F:phosphorelay sensor kinase activity"/>
    <property type="evidence" value="ECO:0007669"/>
    <property type="project" value="InterPro"/>
</dbReference>
<dbReference type="FunFam" id="3.30.565.10:FF:000006">
    <property type="entry name" value="Sensor histidine kinase WalK"/>
    <property type="match status" value="1"/>
</dbReference>
<dbReference type="CDD" id="cd17574">
    <property type="entry name" value="REC_OmpR"/>
    <property type="match status" value="1"/>
</dbReference>
<dbReference type="SMART" id="SM00065">
    <property type="entry name" value="GAF"/>
    <property type="match status" value="1"/>
</dbReference>
<dbReference type="SMART" id="SM00388">
    <property type="entry name" value="HisKA"/>
    <property type="match status" value="1"/>
</dbReference>
<evidence type="ECO:0000256" key="4">
    <source>
        <dbReference type="ARBA" id="ARBA00022553"/>
    </source>
</evidence>
<dbReference type="SMART" id="SM00448">
    <property type="entry name" value="REC"/>
    <property type="match status" value="1"/>
</dbReference>
<sequence>MTAEPLPRDESAIPADLAAAITTGGEMGRRFGEFDWAAHPLGPLCDWPGELRSIVAVALTSRFPIVLWIGGPELFLVYNDPYSWIMGDKHPAALGRAAHDVWWEIWDQIEPMLRGVLDTGQATWSRDLMLPLVTSGRPEERYFTFSYSPMFGADGSVYGVFCAVNETTDRVLSDRRLHLLNAMATAVMETRTSDDAIRAALTACSRHPADVPLLALYVHDDDAGDALLRGATPAGEAAMPHSLSHLTDSDPTRWTRADIEVLDAFPTVVPGLEFLESDCPEQALVLPLGDGPVRGAVVVGTNPHRPLDKQYRAFCRLLADQLASALAAAISYEHQRKRADALSELDRAKTTFLTNVSHEFRTPLTLLLGPLDDALAEADDPVLADRLATAHRNAGRLLRLVDSLLDFSRIEAGRANANRVPTDVGLRTANIAASFAELCQRAGIELVIDCHSVTAEIDTAMWETIVLNLLSNAIKFTFDGSIRVEVRAEPDGSRITVRDTGIGIARKHLGRLFERFYRADNARGRSVEGSGIGLSLVRGLVELQGGTVAIDSELGKGTTVTIRLPAATAAPSAELEVISTAYDNPFVAEAGQWLIETPAPDATDGRPLVLVADDNADMRRHVDRVLSAYWRTMLVADGEAALRAVREHRPDVVITDVMMPGMDGFELVDAIRADPALASTPVLMLSARTGSDSASAGFAGGADDYLPKPFASQDLVDRVAARVAAADRERIRRRRREADAHRATALAQFDAALQATDTTGEILTALLDSSIGTARAIAAGIAVLDPETERIRTEYAGDLPTELRDRYHVLDLDTPNPVVEVVRTGHSVVVSDIAALDARYRHFSADVAGHVRALVAHPLRDDAGRIAGALVLLWAEPYPFGGAELDILARTAEMVESALSRVRILQREHRIAVEFQEHLLDLDHRSTSAVVSGIYQPAGEAMRVGGDWYLATPLKDPDRLGISVGDVVGHGLPAAIVMSKLRAALAATALTATDPAALLEDLDRYAATVAGARCATVSYAILDTSRGTIDYTCAGHPYPLLLTPDGQARYLLRGRRPPVAAWPGRWEDPTGREQLPPGSLVLLYTDGLIERPGETLDDGFDRLRTALAACARLPVGAVCDELVRRMAPPGGYTDDVAMLAVRPVHSGPDSLAMVIAATPDEVPALRDRLRRWLDDLGVEFQRRSDILLAVGEAVTNAIEHGARSDPHDTVSLEAFRHTDHLTAVVSDTGRWSHDSSASHRSALGGRGLRLINGLADRVDTVRTARGTRITLRFDHPAAIASHPPNGDRS</sequence>
<evidence type="ECO:0000313" key="11">
    <source>
        <dbReference type="EMBL" id="RDI66512.1"/>
    </source>
</evidence>
<dbReference type="InterPro" id="IPR036890">
    <property type="entry name" value="HATPase_C_sf"/>
</dbReference>
<evidence type="ECO:0000259" key="10">
    <source>
        <dbReference type="PROSITE" id="PS50110"/>
    </source>
</evidence>
<keyword evidence="12" id="KW-1185">Reference proteome</keyword>
<dbReference type="InterPro" id="IPR001789">
    <property type="entry name" value="Sig_transdc_resp-reg_receiver"/>
</dbReference>
<dbReference type="Pfam" id="PF13185">
    <property type="entry name" value="GAF_2"/>
    <property type="match status" value="1"/>
</dbReference>
<dbReference type="Gene3D" id="1.10.287.130">
    <property type="match status" value="1"/>
</dbReference>
<dbReference type="SMART" id="SM00331">
    <property type="entry name" value="PP2C_SIG"/>
    <property type="match status" value="1"/>
</dbReference>
<gene>
    <name evidence="11" type="ORF">DFR76_104262</name>
</gene>
<evidence type="ECO:0000256" key="2">
    <source>
        <dbReference type="ARBA" id="ARBA00004236"/>
    </source>
</evidence>
<dbReference type="InterPro" id="IPR029016">
    <property type="entry name" value="GAF-like_dom_sf"/>
</dbReference>
<dbReference type="InterPro" id="IPR003661">
    <property type="entry name" value="HisK_dim/P_dom"/>
</dbReference>
<dbReference type="EC" id="2.7.13.3" evidence="3"/>
<dbReference type="SUPFAM" id="SSF55781">
    <property type="entry name" value="GAF domain-like"/>
    <property type="match status" value="2"/>
</dbReference>
<reference evidence="11 12" key="1">
    <citation type="submission" date="2018-07" db="EMBL/GenBank/DDBJ databases">
        <title>Genomic Encyclopedia of Type Strains, Phase IV (KMG-IV): sequencing the most valuable type-strain genomes for metagenomic binning, comparative biology and taxonomic classification.</title>
        <authorList>
            <person name="Goeker M."/>
        </authorList>
    </citation>
    <scope>NUCLEOTIDE SEQUENCE [LARGE SCALE GENOMIC DNA]</scope>
    <source>
        <strain evidence="11 12">DSM 44290</strain>
    </source>
</reference>
<feature type="domain" description="Response regulatory" evidence="10">
    <location>
        <begin position="608"/>
        <end position="723"/>
    </location>
</feature>
<dbReference type="PRINTS" id="PR00344">
    <property type="entry name" value="BCTRLSENSOR"/>
</dbReference>
<dbReference type="SUPFAM" id="SSF55874">
    <property type="entry name" value="ATPase domain of HSP90 chaperone/DNA topoisomerase II/histidine kinase"/>
    <property type="match status" value="2"/>
</dbReference>
<evidence type="ECO:0000259" key="9">
    <source>
        <dbReference type="PROSITE" id="PS50109"/>
    </source>
</evidence>
<dbReference type="EMBL" id="QQBC01000004">
    <property type="protein sequence ID" value="RDI66512.1"/>
    <property type="molecule type" value="Genomic_DNA"/>
</dbReference>
<dbReference type="SMART" id="SM00387">
    <property type="entry name" value="HATPase_c"/>
    <property type="match status" value="2"/>
</dbReference>
<dbReference type="InterPro" id="IPR011006">
    <property type="entry name" value="CheY-like_superfamily"/>
</dbReference>
<keyword evidence="5" id="KW-0808">Transferase</keyword>
<dbReference type="InterPro" id="IPR003594">
    <property type="entry name" value="HATPase_dom"/>
</dbReference>
<dbReference type="CDD" id="cd16922">
    <property type="entry name" value="HATPase_EvgS-ArcB-TorS-like"/>
    <property type="match status" value="1"/>
</dbReference>
<evidence type="ECO:0000256" key="7">
    <source>
        <dbReference type="ARBA" id="ARBA00023012"/>
    </source>
</evidence>
<dbReference type="PANTHER" id="PTHR43547">
    <property type="entry name" value="TWO-COMPONENT HISTIDINE KINASE"/>
    <property type="match status" value="1"/>
</dbReference>
<dbReference type="InterPro" id="IPR036457">
    <property type="entry name" value="PPM-type-like_dom_sf"/>
</dbReference>
<comment type="subcellular location">
    <subcellularLocation>
        <location evidence="2">Cell membrane</location>
    </subcellularLocation>
</comment>
<accession>A0A370I708</accession>
<evidence type="ECO:0000256" key="6">
    <source>
        <dbReference type="ARBA" id="ARBA00022777"/>
    </source>
</evidence>
<dbReference type="GO" id="GO:0005886">
    <property type="term" value="C:plasma membrane"/>
    <property type="evidence" value="ECO:0007669"/>
    <property type="project" value="UniProtKB-SubCell"/>
</dbReference>
<dbReference type="RefSeq" id="WP_067993855.1">
    <property type="nucleotide sequence ID" value="NZ_QQBC01000004.1"/>
</dbReference>
<dbReference type="Pfam" id="PF13581">
    <property type="entry name" value="HATPase_c_2"/>
    <property type="match status" value="1"/>
</dbReference>
<dbReference type="STRING" id="1210086.GCA_001613105_01459"/>
<dbReference type="Gene3D" id="3.40.50.2300">
    <property type="match status" value="1"/>
</dbReference>
<dbReference type="SUPFAM" id="SSF47384">
    <property type="entry name" value="Homodimeric domain of signal transducing histidine kinase"/>
    <property type="match status" value="1"/>
</dbReference>
<dbReference type="Pfam" id="PF00512">
    <property type="entry name" value="HisKA"/>
    <property type="match status" value="1"/>
</dbReference>
<dbReference type="Pfam" id="PF02518">
    <property type="entry name" value="HATPase_c"/>
    <property type="match status" value="1"/>
</dbReference>
<dbReference type="PROSITE" id="PS50109">
    <property type="entry name" value="HIS_KIN"/>
    <property type="match status" value="1"/>
</dbReference>
<dbReference type="Gene3D" id="3.60.40.10">
    <property type="entry name" value="PPM-type phosphatase domain"/>
    <property type="match status" value="1"/>
</dbReference>
<dbReference type="InterPro" id="IPR003018">
    <property type="entry name" value="GAF"/>
</dbReference>
<evidence type="ECO:0000256" key="3">
    <source>
        <dbReference type="ARBA" id="ARBA00012438"/>
    </source>
</evidence>
<dbReference type="Pfam" id="PF08448">
    <property type="entry name" value="PAS_4"/>
    <property type="match status" value="1"/>
</dbReference>
<evidence type="ECO:0000256" key="1">
    <source>
        <dbReference type="ARBA" id="ARBA00000085"/>
    </source>
</evidence>
<dbReference type="CDD" id="cd00082">
    <property type="entry name" value="HisKA"/>
    <property type="match status" value="1"/>
</dbReference>
<dbReference type="CDD" id="cd16936">
    <property type="entry name" value="HATPase_RsbW-like"/>
    <property type="match status" value="1"/>
</dbReference>
<dbReference type="InterPro" id="IPR001932">
    <property type="entry name" value="PPM-type_phosphatase-like_dom"/>
</dbReference>